<evidence type="ECO:0000259" key="11">
    <source>
        <dbReference type="PROSITE" id="PS50929"/>
    </source>
</evidence>
<evidence type="ECO:0000256" key="2">
    <source>
        <dbReference type="ARBA" id="ARBA00022448"/>
    </source>
</evidence>
<dbReference type="GO" id="GO:0005737">
    <property type="term" value="C:cytoplasm"/>
    <property type="evidence" value="ECO:0007669"/>
    <property type="project" value="UniProtKB-ARBA"/>
</dbReference>
<dbReference type="GO" id="GO:0016887">
    <property type="term" value="F:ATP hydrolysis activity"/>
    <property type="evidence" value="ECO:0007669"/>
    <property type="project" value="InterPro"/>
</dbReference>
<evidence type="ECO:0000256" key="4">
    <source>
        <dbReference type="ARBA" id="ARBA00022741"/>
    </source>
</evidence>
<dbReference type="SUPFAM" id="SSF90123">
    <property type="entry name" value="ABC transporter transmembrane region"/>
    <property type="match status" value="1"/>
</dbReference>
<dbReference type="GO" id="GO:0016020">
    <property type="term" value="C:membrane"/>
    <property type="evidence" value="ECO:0007669"/>
    <property type="project" value="UniProtKB-SubCell"/>
</dbReference>
<dbReference type="Pfam" id="PF00664">
    <property type="entry name" value="ABC_membrane"/>
    <property type="match status" value="1"/>
</dbReference>
<organism evidence="12 13">
    <name type="scientific">Exocentrus adspersus</name>
    <dbReference type="NCBI Taxonomy" id="1586481"/>
    <lineage>
        <taxon>Eukaryota</taxon>
        <taxon>Metazoa</taxon>
        <taxon>Ecdysozoa</taxon>
        <taxon>Arthropoda</taxon>
        <taxon>Hexapoda</taxon>
        <taxon>Insecta</taxon>
        <taxon>Pterygota</taxon>
        <taxon>Neoptera</taxon>
        <taxon>Endopterygota</taxon>
        <taxon>Coleoptera</taxon>
        <taxon>Polyphaga</taxon>
        <taxon>Cucujiformia</taxon>
        <taxon>Chrysomeloidea</taxon>
        <taxon>Cerambycidae</taxon>
        <taxon>Lamiinae</taxon>
        <taxon>Acanthocinini</taxon>
        <taxon>Exocentrus</taxon>
    </lineage>
</organism>
<comment type="subcellular location">
    <subcellularLocation>
        <location evidence="1">Membrane</location>
        <topology evidence="1">Multi-pass membrane protein</topology>
    </subcellularLocation>
</comment>
<dbReference type="GO" id="GO:0140359">
    <property type="term" value="F:ABC-type transporter activity"/>
    <property type="evidence" value="ECO:0007669"/>
    <property type="project" value="InterPro"/>
</dbReference>
<keyword evidence="2" id="KW-0813">Transport</keyword>
<dbReference type="InterPro" id="IPR003439">
    <property type="entry name" value="ABC_transporter-like_ATP-bd"/>
</dbReference>
<dbReference type="InterPro" id="IPR003593">
    <property type="entry name" value="AAA+_ATPase"/>
</dbReference>
<dbReference type="PANTHER" id="PTHR24221:SF499">
    <property type="entry name" value="FATTY ACID ABC TRANSPORTER ATP-BINDING_PERMEASE PROTEIN"/>
    <property type="match status" value="1"/>
</dbReference>
<feature type="domain" description="ABC transmembrane type-1" evidence="11">
    <location>
        <begin position="264"/>
        <end position="476"/>
    </location>
</feature>
<feature type="non-terminal residue" evidence="12">
    <location>
        <position position="1"/>
    </location>
</feature>
<comment type="caution">
    <text evidence="12">The sequence shown here is derived from an EMBL/GenBank/DDBJ whole genome shotgun (WGS) entry which is preliminary data.</text>
</comment>
<evidence type="ECO:0000313" key="12">
    <source>
        <dbReference type="EMBL" id="KAJ8911250.1"/>
    </source>
</evidence>
<dbReference type="Pfam" id="PF00005">
    <property type="entry name" value="ABC_tran"/>
    <property type="match status" value="2"/>
</dbReference>
<evidence type="ECO:0000256" key="5">
    <source>
        <dbReference type="ARBA" id="ARBA00022840"/>
    </source>
</evidence>
<dbReference type="AlphaFoldDB" id="A0AAV8VAR8"/>
<evidence type="ECO:0000256" key="3">
    <source>
        <dbReference type="ARBA" id="ARBA00022692"/>
    </source>
</evidence>
<evidence type="ECO:0000256" key="8">
    <source>
        <dbReference type="ARBA" id="ARBA00024363"/>
    </source>
</evidence>
<proteinExistence type="inferred from homology"/>
<gene>
    <name evidence="12" type="ORF">NQ315_004443</name>
</gene>
<name>A0AAV8VAR8_9CUCU</name>
<keyword evidence="4" id="KW-0547">Nucleotide-binding</keyword>
<dbReference type="FunFam" id="3.40.50.300:FF:000604">
    <property type="entry name" value="ABC transporter B family member 28"/>
    <property type="match status" value="1"/>
</dbReference>
<evidence type="ECO:0000256" key="6">
    <source>
        <dbReference type="ARBA" id="ARBA00022989"/>
    </source>
</evidence>
<dbReference type="PANTHER" id="PTHR24221">
    <property type="entry name" value="ATP-BINDING CASSETTE SUB-FAMILY B"/>
    <property type="match status" value="1"/>
</dbReference>
<dbReference type="Gene3D" id="3.40.50.300">
    <property type="entry name" value="P-loop containing nucleotide triphosphate hydrolases"/>
    <property type="match status" value="2"/>
</dbReference>
<dbReference type="PROSITE" id="PS50893">
    <property type="entry name" value="ABC_TRANSPORTER_2"/>
    <property type="match status" value="2"/>
</dbReference>
<dbReference type="FunFam" id="3.40.50.300:FF:000287">
    <property type="entry name" value="Multidrug ABC transporter ATP-binding protein"/>
    <property type="match status" value="1"/>
</dbReference>
<dbReference type="InterPro" id="IPR027417">
    <property type="entry name" value="P-loop_NTPase"/>
</dbReference>
<dbReference type="CDD" id="cd18547">
    <property type="entry name" value="ABC_6TM_Tm288_like"/>
    <property type="match status" value="1"/>
</dbReference>
<evidence type="ECO:0008006" key="14">
    <source>
        <dbReference type="Google" id="ProtNLM"/>
    </source>
</evidence>
<dbReference type="InterPro" id="IPR039421">
    <property type="entry name" value="Type_1_exporter"/>
</dbReference>
<keyword evidence="7 9" id="KW-0472">Membrane</keyword>
<dbReference type="Proteomes" id="UP001159042">
    <property type="component" value="Unassembled WGS sequence"/>
</dbReference>
<comment type="similarity">
    <text evidence="8">Belongs to the ABC transporter superfamily. ABCB family. Heavy Metal importer (TC 3.A.1.210) subfamily.</text>
</comment>
<dbReference type="InterPro" id="IPR011527">
    <property type="entry name" value="ABC1_TM_dom"/>
</dbReference>
<keyword evidence="6 9" id="KW-1133">Transmembrane helix</keyword>
<dbReference type="PROSITE" id="PS00211">
    <property type="entry name" value="ABC_TRANSPORTER_1"/>
    <property type="match status" value="2"/>
</dbReference>
<evidence type="ECO:0000256" key="7">
    <source>
        <dbReference type="ARBA" id="ARBA00023136"/>
    </source>
</evidence>
<feature type="domain" description="ABC transporter" evidence="10">
    <location>
        <begin position="1"/>
        <end position="198"/>
    </location>
</feature>
<feature type="transmembrane region" description="Helical" evidence="9">
    <location>
        <begin position="414"/>
        <end position="438"/>
    </location>
</feature>
<dbReference type="EMBL" id="JANEYG010000205">
    <property type="protein sequence ID" value="KAJ8911250.1"/>
    <property type="molecule type" value="Genomic_DNA"/>
</dbReference>
<dbReference type="PROSITE" id="PS50929">
    <property type="entry name" value="ABC_TM1F"/>
    <property type="match status" value="1"/>
</dbReference>
<evidence type="ECO:0000256" key="9">
    <source>
        <dbReference type="SAM" id="Phobius"/>
    </source>
</evidence>
<dbReference type="SMART" id="SM00382">
    <property type="entry name" value="AAA"/>
    <property type="match status" value="1"/>
</dbReference>
<feature type="domain" description="ABC transporter" evidence="10">
    <location>
        <begin position="508"/>
        <end position="742"/>
    </location>
</feature>
<evidence type="ECO:0000256" key="1">
    <source>
        <dbReference type="ARBA" id="ARBA00004141"/>
    </source>
</evidence>
<dbReference type="InterPro" id="IPR036640">
    <property type="entry name" value="ABC1_TM_sf"/>
</dbReference>
<protein>
    <recommendedName>
        <fullName evidence="14">ABC transporter ATP-binding protein</fullName>
    </recommendedName>
</protein>
<evidence type="ECO:0000259" key="10">
    <source>
        <dbReference type="PROSITE" id="PS50893"/>
    </source>
</evidence>
<dbReference type="CDD" id="cd03254">
    <property type="entry name" value="ABCC_Glucan_exporter_like"/>
    <property type="match status" value="1"/>
</dbReference>
<reference evidence="12 13" key="1">
    <citation type="journal article" date="2023" name="Insect Mol. Biol.">
        <title>Genome sequencing provides insights into the evolution of gene families encoding plant cell wall-degrading enzymes in longhorned beetles.</title>
        <authorList>
            <person name="Shin N.R."/>
            <person name="Okamura Y."/>
            <person name="Kirsch R."/>
            <person name="Pauchet Y."/>
        </authorList>
    </citation>
    <scope>NUCLEOTIDE SEQUENCE [LARGE SCALE GENOMIC DNA]</scope>
    <source>
        <strain evidence="12">EAD_L_NR</strain>
    </source>
</reference>
<feature type="transmembrane region" description="Helical" evidence="9">
    <location>
        <begin position="314"/>
        <end position="344"/>
    </location>
</feature>
<dbReference type="Gene3D" id="1.20.1560.10">
    <property type="entry name" value="ABC transporter type 1, transmembrane domain"/>
    <property type="match status" value="1"/>
</dbReference>
<dbReference type="InterPro" id="IPR017871">
    <property type="entry name" value="ABC_transporter-like_CS"/>
</dbReference>
<dbReference type="SUPFAM" id="SSF52540">
    <property type="entry name" value="P-loop containing nucleoside triphosphate hydrolases"/>
    <property type="match status" value="2"/>
</dbReference>
<dbReference type="GO" id="GO:0005524">
    <property type="term" value="F:ATP binding"/>
    <property type="evidence" value="ECO:0007669"/>
    <property type="project" value="UniProtKB-KW"/>
</dbReference>
<keyword evidence="3 9" id="KW-0812">Transmembrane</keyword>
<accession>A0AAV8VAR8</accession>
<keyword evidence="5" id="KW-0067">ATP-binding</keyword>
<evidence type="ECO:0000313" key="13">
    <source>
        <dbReference type="Proteomes" id="UP001159042"/>
    </source>
</evidence>
<keyword evidence="13" id="KW-1185">Reference proteome</keyword>
<sequence length="745" mass="81689">SSKTTLVSLLSRLYDVTAGSVQVGGLDVREYDLTTLRRSVSVVLQQNVLFSGSIRDNLLFGNEDATEADFVRVCEMAGAMAFIEQLPARFDTHVDELGTNLSGGQKQRLCIARALLANPKVLVLDDSTSAVDVKTESEIFVRFNELKRETTVIVISARVSLIKNMDMIVVVDEHRIDAVGSHDELLASSAIYCKIYKMQQEETGSDFNSISNDILNRKWVKGGVISFYRRWRWMAFMRNSDWSRDNHRSKQSSFRAFGGVQKLIRDDLFKKLQTLPIKYFDGQLHGDLMSKITNDVDAMRGMLSQSLPEIIRALFTLVVTFIGMVMLSLPLTGVVVVAVVIQMYMAKFVTGRSKAGFVSSAKAMGQMNGYIEEMLAGHKVVKVFAQEDKVKAKFDALNEELTEHLQTANKYSNVLFPLLIAMGQALYGVIALVGGLLVLTPNSALTVGAVASFLYLSRTFVHPIGQISVQINSIIKALAGCERIFDTLDEESEVDRGKVELKNSGGHIVFKDVDFGYDKETLVLRGVSFEANSGQKVAIIGKTGAGKTTISHLVSRFYDVGAGSIMLDGYDIRDLTKASLRSNVGMVLQDTKLFTGTIADNIRYGRPNATLDEVKIAARLARAHDFIEQLPNGYETLITGNGGSLSVGQCQLLGIAQVLIMEPTVVVLDEATANVDTLTEARVQEGFKVLMESRTALVIAHRLSTIKDADVILVVESGGIAEQGSHDELLALGGQYASMYHRSVG</sequence>